<protein>
    <submittedName>
        <fullName evidence="1">Uncharacterized protein</fullName>
    </submittedName>
</protein>
<dbReference type="EMBL" id="CAJNOL010000263">
    <property type="protein sequence ID" value="CAF0970681.1"/>
    <property type="molecule type" value="Genomic_DNA"/>
</dbReference>
<comment type="caution">
    <text evidence="1">The sequence shown here is derived from an EMBL/GenBank/DDBJ whole genome shotgun (WGS) entry which is preliminary data.</text>
</comment>
<keyword evidence="2" id="KW-1185">Reference proteome</keyword>
<proteinExistence type="predicted"/>
<accession>A0A814ETW9</accession>
<reference evidence="1" key="1">
    <citation type="submission" date="2021-02" db="EMBL/GenBank/DDBJ databases">
        <authorList>
            <person name="Nowell W R."/>
        </authorList>
    </citation>
    <scope>NUCLEOTIDE SEQUENCE</scope>
</reference>
<organism evidence="1 2">
    <name type="scientific">Rotaria sordida</name>
    <dbReference type="NCBI Taxonomy" id="392033"/>
    <lineage>
        <taxon>Eukaryota</taxon>
        <taxon>Metazoa</taxon>
        <taxon>Spiralia</taxon>
        <taxon>Gnathifera</taxon>
        <taxon>Rotifera</taxon>
        <taxon>Eurotatoria</taxon>
        <taxon>Bdelloidea</taxon>
        <taxon>Philodinida</taxon>
        <taxon>Philodinidae</taxon>
        <taxon>Rotaria</taxon>
    </lineage>
</organism>
<evidence type="ECO:0000313" key="2">
    <source>
        <dbReference type="Proteomes" id="UP000663870"/>
    </source>
</evidence>
<dbReference type="AlphaFoldDB" id="A0A814ETW9"/>
<sequence>MINSMMIFKLPRTRIKHSSNITSSYGNITDVYQFYNRTEQNKNSYLEFGYVIYNHDLRVELLENIVGVRSDKYMTIWQALVFVDNIETYPVSLLLSFIKILIKIDALIDQLLGYQIEYEEYTTK</sequence>
<dbReference type="Proteomes" id="UP000663870">
    <property type="component" value="Unassembled WGS sequence"/>
</dbReference>
<name>A0A814ETW9_9BILA</name>
<evidence type="ECO:0000313" key="1">
    <source>
        <dbReference type="EMBL" id="CAF0970681.1"/>
    </source>
</evidence>
<gene>
    <name evidence="1" type="ORF">JXQ802_LOCUS12650</name>
</gene>